<keyword evidence="1" id="KW-0808">Transferase</keyword>
<dbReference type="Proteomes" id="UP000037600">
    <property type="component" value="Unassembled WGS sequence"/>
</dbReference>
<keyword evidence="3" id="KW-1185">Reference proteome</keyword>
<feature type="binding site" evidence="1">
    <location>
        <position position="19"/>
    </location>
    <ligand>
        <name>S-adenosyl-L-methionine</name>
        <dbReference type="ChEBI" id="CHEBI:59789"/>
    </ligand>
</feature>
<dbReference type="OrthoDB" id="9791274at2"/>
<dbReference type="GO" id="GO:0005829">
    <property type="term" value="C:cytosol"/>
    <property type="evidence" value="ECO:0007669"/>
    <property type="project" value="TreeGrafter"/>
</dbReference>
<dbReference type="Gene3D" id="3.40.50.150">
    <property type="entry name" value="Vaccinia Virus protein VP39"/>
    <property type="match status" value="1"/>
</dbReference>
<gene>
    <name evidence="1" type="primary">rlmJ</name>
    <name evidence="2" type="ORF">XM47_06790</name>
</gene>
<sequence>MLSYKHGFHAGNHADVLKHIVLFLLIEKLKQKDKPFSYIDTHSAAGIYDLTSDEANKTQEYQSGIVSLSESTIAEIPLIAPYLELVKSGLASQTYLGSPKLAQELLRSQDQLNLIELHNNEIRELKRNMRGDDRVSIHHRDGFEGLVAITPPKPARGLALIDPAYEVKDDYAQVVKAVASSVAKWPVGIFAIWYPILAAERDRSEWLTRKLAELPVKNLLISEMCVSEQETEFGMHGSGMAIINAPYQLDKQLEQILPSLTQTMAQDAAAYHKLEWLVQPS</sequence>
<comment type="function">
    <text evidence="1">Specifically methylates the adenine in position 2030 of 23S rRNA.</text>
</comment>
<comment type="subunit">
    <text evidence="1">Monomer.</text>
</comment>
<dbReference type="InterPro" id="IPR007473">
    <property type="entry name" value="RlmJ"/>
</dbReference>
<organism evidence="2 3">
    <name type="scientific">Catenovulum maritimum</name>
    <dbReference type="NCBI Taxonomy" id="1513271"/>
    <lineage>
        <taxon>Bacteria</taxon>
        <taxon>Pseudomonadati</taxon>
        <taxon>Pseudomonadota</taxon>
        <taxon>Gammaproteobacteria</taxon>
        <taxon>Alteromonadales</taxon>
        <taxon>Alteromonadaceae</taxon>
        <taxon>Catenovulum</taxon>
    </lineage>
</organism>
<dbReference type="AlphaFoldDB" id="A0A0J8GXC2"/>
<proteinExistence type="inferred from homology"/>
<dbReference type="Pfam" id="PF04378">
    <property type="entry name" value="RsmJ"/>
    <property type="match status" value="1"/>
</dbReference>
<feature type="binding site" evidence="1">
    <location>
        <position position="42"/>
    </location>
    <ligand>
        <name>S-adenosyl-L-methionine</name>
        <dbReference type="ChEBI" id="CHEBI:59789"/>
    </ligand>
</feature>
<name>A0A0J8GXC2_9ALTE</name>
<dbReference type="GO" id="GO:0070475">
    <property type="term" value="P:rRNA base methylation"/>
    <property type="evidence" value="ECO:0007669"/>
    <property type="project" value="UniProtKB-UniRule"/>
</dbReference>
<dbReference type="PANTHER" id="PTHR37426:SF1">
    <property type="entry name" value="RIBOSOMAL RNA LARGE SUBUNIT METHYLTRANSFERASE J"/>
    <property type="match status" value="1"/>
</dbReference>
<reference evidence="2 3" key="1">
    <citation type="submission" date="2015-04" db="EMBL/GenBank/DDBJ databases">
        <title>Draft Genome Sequence of the Novel Agar-Digesting Marine Bacterium Q1.</title>
        <authorList>
            <person name="Li Y."/>
            <person name="Li D."/>
            <person name="Chen G."/>
            <person name="Du Z."/>
        </authorList>
    </citation>
    <scope>NUCLEOTIDE SEQUENCE [LARGE SCALE GENOMIC DNA]</scope>
    <source>
        <strain evidence="2 3">Q1</strain>
    </source>
</reference>
<feature type="binding site" evidence="1">
    <location>
        <begin position="141"/>
        <end position="142"/>
    </location>
    <ligand>
        <name>S-adenosyl-L-methionine</name>
        <dbReference type="ChEBI" id="CHEBI:59789"/>
    </ligand>
</feature>
<feature type="binding site" evidence="1">
    <location>
        <position position="162"/>
    </location>
    <ligand>
        <name>S-adenosyl-L-methionine</name>
        <dbReference type="ChEBI" id="CHEBI:59789"/>
    </ligand>
</feature>
<accession>A0A0J8GXC2</accession>
<keyword evidence="1" id="KW-0698">rRNA processing</keyword>
<dbReference type="EC" id="2.1.1.266" evidence="1"/>
<dbReference type="PATRIC" id="fig|1513271.3.peg.1395"/>
<dbReference type="EMBL" id="LAZL01000008">
    <property type="protein sequence ID" value="KMT65894.1"/>
    <property type="molecule type" value="Genomic_DNA"/>
</dbReference>
<dbReference type="SUPFAM" id="SSF53335">
    <property type="entry name" value="S-adenosyl-L-methionine-dependent methyltransferases"/>
    <property type="match status" value="1"/>
</dbReference>
<keyword evidence="1" id="KW-0949">S-adenosyl-L-methionine</keyword>
<feature type="active site" description="Proton acceptor" evidence="1">
    <location>
        <position position="162"/>
    </location>
</feature>
<dbReference type="InterPro" id="IPR029063">
    <property type="entry name" value="SAM-dependent_MTases_sf"/>
</dbReference>
<dbReference type="PANTHER" id="PTHR37426">
    <property type="entry name" value="RIBOSOMAL RNA LARGE SUBUNIT METHYLTRANSFERASE J"/>
    <property type="match status" value="1"/>
</dbReference>
<evidence type="ECO:0000313" key="2">
    <source>
        <dbReference type="EMBL" id="KMT65894.1"/>
    </source>
</evidence>
<keyword evidence="1" id="KW-0694">RNA-binding</keyword>
<dbReference type="HAMAP" id="MF_00934">
    <property type="entry name" value="23SrRNA_methyltr_J"/>
    <property type="match status" value="1"/>
</dbReference>
<dbReference type="STRING" id="1513271.XM47_06790"/>
<feature type="site" description="Interaction with substrate rRNA" evidence="1">
    <location>
        <position position="4"/>
    </location>
</feature>
<dbReference type="GO" id="GO:0036307">
    <property type="term" value="F:23S rRNA (adenine(2030)-N(6))-methyltransferase activity"/>
    <property type="evidence" value="ECO:0007669"/>
    <property type="project" value="UniProtKB-UniRule"/>
</dbReference>
<comment type="caution">
    <text evidence="2">The sequence shown here is derived from an EMBL/GenBank/DDBJ whole genome shotgun (WGS) entry which is preliminary data.</text>
</comment>
<evidence type="ECO:0000313" key="3">
    <source>
        <dbReference type="Proteomes" id="UP000037600"/>
    </source>
</evidence>
<comment type="catalytic activity">
    <reaction evidence="1">
        <text>adenosine(2030) in 23S rRNA + S-adenosyl-L-methionine = N(6)-methyladenosine(2030) in 23S rRNA + S-adenosyl-L-homocysteine + H(+)</text>
        <dbReference type="Rhea" id="RHEA:43736"/>
        <dbReference type="Rhea" id="RHEA-COMP:10668"/>
        <dbReference type="Rhea" id="RHEA-COMP:10669"/>
        <dbReference type="ChEBI" id="CHEBI:15378"/>
        <dbReference type="ChEBI" id="CHEBI:57856"/>
        <dbReference type="ChEBI" id="CHEBI:59789"/>
        <dbReference type="ChEBI" id="CHEBI:74411"/>
        <dbReference type="ChEBI" id="CHEBI:74449"/>
        <dbReference type="EC" id="2.1.1.266"/>
    </reaction>
</comment>
<feature type="binding site" evidence="1">
    <location>
        <position position="98"/>
    </location>
    <ligand>
        <name>S-adenosyl-L-methionine</name>
        <dbReference type="ChEBI" id="CHEBI:59789"/>
    </ligand>
</feature>
<comment type="similarity">
    <text evidence="1">Belongs to the RlmJ family.</text>
</comment>
<protein>
    <recommendedName>
        <fullName evidence="1">Ribosomal RNA large subunit methyltransferase J</fullName>
        <ecNumber evidence="1">2.1.1.266</ecNumber>
    </recommendedName>
    <alternativeName>
        <fullName evidence="1">23S rRNA (adenine(2030)-N6)-methyltransferase</fullName>
    </alternativeName>
    <alternativeName>
        <fullName evidence="1">23S rRNA m6A2030 methyltransferase</fullName>
    </alternativeName>
</protein>
<dbReference type="GO" id="GO:0003723">
    <property type="term" value="F:RNA binding"/>
    <property type="evidence" value="ECO:0007669"/>
    <property type="project" value="UniProtKB-UniRule"/>
</dbReference>
<keyword evidence="1" id="KW-0489">Methyltransferase</keyword>
<evidence type="ECO:0000256" key="1">
    <source>
        <dbReference type="HAMAP-Rule" id="MF_00934"/>
    </source>
</evidence>
<dbReference type="RefSeq" id="WP_048691043.1">
    <property type="nucleotide sequence ID" value="NZ_KQ130486.1"/>
</dbReference>
<feature type="binding site" evidence="1">
    <location>
        <position position="116"/>
    </location>
    <ligand>
        <name>S-adenosyl-L-methionine</name>
        <dbReference type="ChEBI" id="CHEBI:59789"/>
    </ligand>
</feature>